<dbReference type="SUPFAM" id="SSF117143">
    <property type="entry name" value="Flagellar hook protein flgE"/>
    <property type="match status" value="1"/>
</dbReference>
<dbReference type="NCBIfam" id="NF009280">
    <property type="entry name" value="PRK12640.1"/>
    <property type="match status" value="1"/>
</dbReference>
<dbReference type="GO" id="GO:0030694">
    <property type="term" value="C:bacterial-type flagellum basal body, rod"/>
    <property type="evidence" value="ECO:0007669"/>
    <property type="project" value="UniProtKB-UniRule"/>
</dbReference>
<dbReference type="Pfam" id="PF22692">
    <property type="entry name" value="LlgE_F_G_D1"/>
    <property type="match status" value="1"/>
</dbReference>
<dbReference type="Pfam" id="PF06429">
    <property type="entry name" value="Flg_bbr_C"/>
    <property type="match status" value="1"/>
</dbReference>
<feature type="domain" description="Flagellar basal-body/hook protein C-terminal" evidence="8">
    <location>
        <begin position="198"/>
        <end position="240"/>
    </location>
</feature>
<dbReference type="NCBIfam" id="TIGR03506">
    <property type="entry name" value="FlgEFG_subfam"/>
    <property type="match status" value="1"/>
</dbReference>
<keyword evidence="10" id="KW-0966">Cell projection</keyword>
<evidence type="ECO:0000259" key="9">
    <source>
        <dbReference type="Pfam" id="PF22692"/>
    </source>
</evidence>
<evidence type="ECO:0000256" key="6">
    <source>
        <dbReference type="RuleBase" id="RU362116"/>
    </source>
</evidence>
<keyword evidence="11" id="KW-1185">Reference proteome</keyword>
<dbReference type="InterPro" id="IPR020013">
    <property type="entry name" value="Flagellar_FlgE/F/G"/>
</dbReference>
<feature type="domain" description="Flagellar hook protein FlgE/F/G-like D1" evidence="9">
    <location>
        <begin position="85"/>
        <end position="146"/>
    </location>
</feature>
<comment type="similarity">
    <text evidence="2 6">Belongs to the flagella basal body rod proteins family.</text>
</comment>
<keyword evidence="10" id="KW-0969">Cilium</keyword>
<feature type="domain" description="Flagellar basal body rod protein N-terminal" evidence="7">
    <location>
        <begin position="5"/>
        <end position="35"/>
    </location>
</feature>
<sequence length="247" mass="26773">MDRLLYTAMTGAIHTMNQQATTSHNLANVTTTGFRAQVDSFRAVPVISEGSPTRDFVVDAEVGTDFRLGAIQQTGRILDVALINEGWLVIDMPDGSESYTRHGSLVTTPQGLLQTREGYNVKGLEGPIVLPTDIPYTIETDGTISAMDDTTTPRTVMVIGQLRLVNPPQDQLVRGTDGYFRMKDGTLPAFDPGVKLVNGSLEASNVNPAETLVNIISLARQFELQMNMIKHADENASRAIGILTLNG</sequence>
<organism evidence="10 11">
    <name type="scientific">Oxalobacter vibrioformis</name>
    <dbReference type="NCBI Taxonomy" id="933080"/>
    <lineage>
        <taxon>Bacteria</taxon>
        <taxon>Pseudomonadati</taxon>
        <taxon>Pseudomonadota</taxon>
        <taxon>Betaproteobacteria</taxon>
        <taxon>Burkholderiales</taxon>
        <taxon>Oxalobacteraceae</taxon>
        <taxon>Oxalobacter</taxon>
    </lineage>
</organism>
<dbReference type="RefSeq" id="WP_269308528.1">
    <property type="nucleotide sequence ID" value="NZ_CP098242.1"/>
</dbReference>
<evidence type="ECO:0000256" key="3">
    <source>
        <dbReference type="ARBA" id="ARBA00023143"/>
    </source>
</evidence>
<evidence type="ECO:0000256" key="2">
    <source>
        <dbReference type="ARBA" id="ARBA00009677"/>
    </source>
</evidence>
<dbReference type="EMBL" id="CP098242">
    <property type="protein sequence ID" value="WAW09528.1"/>
    <property type="molecule type" value="Genomic_DNA"/>
</dbReference>
<dbReference type="KEGG" id="ovb:NB640_09810"/>
<reference evidence="10" key="1">
    <citation type="journal article" date="2022" name="Front. Microbiol.">
        <title>New perspectives on an old grouping: The genomic and phenotypic variability of Oxalobacter formigenes and the implications for calcium oxalate stone prevention.</title>
        <authorList>
            <person name="Chmiel J.A."/>
            <person name="Carr C."/>
            <person name="Stuivenberg G.A."/>
            <person name="Venema R."/>
            <person name="Chanyi R.M."/>
            <person name="Al K.F."/>
            <person name="Giguere D."/>
            <person name="Say H."/>
            <person name="Akouris P.P."/>
            <person name="Dominguez Romero S.A."/>
            <person name="Kwong A."/>
            <person name="Tai V."/>
            <person name="Koval S.F."/>
            <person name="Razvi H."/>
            <person name="Bjazevic J."/>
            <person name="Burton J.P."/>
        </authorList>
    </citation>
    <scope>NUCLEOTIDE SEQUENCE</scope>
    <source>
        <strain evidence="10">WoOx3</strain>
    </source>
</reference>
<dbReference type="Proteomes" id="UP001156215">
    <property type="component" value="Chromosome"/>
</dbReference>
<name>A0A9E9LYF3_9BURK</name>
<dbReference type="InterPro" id="IPR037925">
    <property type="entry name" value="FlgE/F/G-like"/>
</dbReference>
<evidence type="ECO:0000259" key="8">
    <source>
        <dbReference type="Pfam" id="PF06429"/>
    </source>
</evidence>
<dbReference type="InterPro" id="IPR010930">
    <property type="entry name" value="Flg_bb/hook_C_dom"/>
</dbReference>
<evidence type="ECO:0000256" key="4">
    <source>
        <dbReference type="ARBA" id="ARBA00038560"/>
    </source>
</evidence>
<dbReference type="AlphaFoldDB" id="A0A9E9LYF3"/>
<dbReference type="InterPro" id="IPR001444">
    <property type="entry name" value="Flag_bb_rod_N"/>
</dbReference>
<dbReference type="InterPro" id="IPR053967">
    <property type="entry name" value="LlgE_F_G-like_D1"/>
</dbReference>
<evidence type="ECO:0000313" key="10">
    <source>
        <dbReference type="EMBL" id="WAW09528.1"/>
    </source>
</evidence>
<dbReference type="PANTHER" id="PTHR30435">
    <property type="entry name" value="FLAGELLAR PROTEIN"/>
    <property type="match status" value="1"/>
</dbReference>
<dbReference type="Pfam" id="PF00460">
    <property type="entry name" value="Flg_bb_rod"/>
    <property type="match status" value="1"/>
</dbReference>
<evidence type="ECO:0000259" key="7">
    <source>
        <dbReference type="Pfam" id="PF00460"/>
    </source>
</evidence>
<comment type="subunit">
    <text evidence="4 6">The basal body constitutes a major portion of the flagellar organelle and consists of five rings (E,L,P,S, and M) mounted on a central rod. The rod consists of about 26 subunits of FlgG in the distal portion, and FlgB, FlgC and FlgF are thought to build up the proximal portion of the rod with about 6 subunits each.</text>
</comment>
<comment type="subcellular location">
    <subcellularLocation>
        <location evidence="1 6">Bacterial flagellum basal body</location>
    </subcellularLocation>
</comment>
<keyword evidence="3 6" id="KW-0975">Bacterial flagellum</keyword>
<dbReference type="GO" id="GO:0071978">
    <property type="term" value="P:bacterial-type flagellum-dependent swarming motility"/>
    <property type="evidence" value="ECO:0007669"/>
    <property type="project" value="TreeGrafter"/>
</dbReference>
<proteinExistence type="inferred from homology"/>
<evidence type="ECO:0000256" key="5">
    <source>
        <dbReference type="ARBA" id="ARBA00040228"/>
    </source>
</evidence>
<protein>
    <recommendedName>
        <fullName evidence="5 6">Flagellar basal-body rod protein FlgF</fullName>
    </recommendedName>
</protein>
<gene>
    <name evidence="10" type="ORF">NB640_09810</name>
</gene>
<keyword evidence="10" id="KW-0282">Flagellum</keyword>
<accession>A0A9E9LYF3</accession>
<evidence type="ECO:0000256" key="1">
    <source>
        <dbReference type="ARBA" id="ARBA00004117"/>
    </source>
</evidence>
<evidence type="ECO:0000313" key="11">
    <source>
        <dbReference type="Proteomes" id="UP001156215"/>
    </source>
</evidence>
<dbReference type="PANTHER" id="PTHR30435:SF18">
    <property type="entry name" value="FLAGELLAR BASAL-BODY ROD PROTEIN FLGF"/>
    <property type="match status" value="1"/>
</dbReference>